<sequence>MNGTIDYSALDNEQLIKLDQGSRASVQFKPSKKMKKRRQLDALVSNGKKLPRRKQSGHELLRSNDSESSEVEEFSVLEGQKWGKRWPNQGCCSTCYTLTCVLVVASCLLACATLIWMHLELKRNFNELKDRMEQVENKNAGTPEEFEALKMKLMSVNSSVAEIRSGKYGLDALNTSIVQIKKQITSLQATTSKLQQSDQSTDSTDKEHNALADIVATIGSDLNTAQSGITSVKAKQTEFASQLEALGNRLTAVENPGGREGGASVAPASTDVQKLLTQINATFTQSISKVVTDVNKLQTHMDAVDKFTQTMQDQMRNLTMQVSNVTQAHSQWQGSNSKVTDARAEDEPTQPVSTGALHELQGRMDHLQDSLEKIQTDHSNLTQAVDTSTDTAALANVMQKLKEDQGDFLLFRTEVFHDITSLNTSMATVNKSVGSLNKDVEDLFAKMGMAMTEISNVTSVVEGLTNFLQSQKESKTANAAAEGAGSKAEEKGGVTDNAQTSKTTLPESKQTTTAHQEQLSKSTTTPQSKKSGY</sequence>
<evidence type="ECO:0000256" key="2">
    <source>
        <dbReference type="SAM" id="MobiDB-lite"/>
    </source>
</evidence>
<evidence type="ECO:0000313" key="5">
    <source>
        <dbReference type="Proteomes" id="UP001374579"/>
    </source>
</evidence>
<feature type="region of interest" description="Disordered" evidence="2">
    <location>
        <begin position="476"/>
        <end position="533"/>
    </location>
</feature>
<dbReference type="Proteomes" id="UP001374579">
    <property type="component" value="Unassembled WGS sequence"/>
</dbReference>
<dbReference type="PANTHER" id="PTHR15717">
    <property type="entry name" value="PROTEIN KIAA0494"/>
    <property type="match status" value="1"/>
</dbReference>
<protein>
    <recommendedName>
        <fullName evidence="6">EF-hand calcium-binding domain-containing protein 14</fullName>
    </recommendedName>
</protein>
<evidence type="ECO:0000256" key="1">
    <source>
        <dbReference type="SAM" id="Coils"/>
    </source>
</evidence>
<feature type="compositionally biased region" description="Polar residues" evidence="2">
    <location>
        <begin position="496"/>
        <end position="519"/>
    </location>
</feature>
<feature type="compositionally biased region" description="Low complexity" evidence="2">
    <location>
        <begin position="520"/>
        <end position="533"/>
    </location>
</feature>
<evidence type="ECO:0008006" key="6">
    <source>
        <dbReference type="Google" id="ProtNLM"/>
    </source>
</evidence>
<evidence type="ECO:0000313" key="4">
    <source>
        <dbReference type="EMBL" id="KAK7100483.1"/>
    </source>
</evidence>
<dbReference type="InterPro" id="IPR042352">
    <property type="entry name" value="EFCAB14"/>
</dbReference>
<feature type="region of interest" description="Disordered" evidence="2">
    <location>
        <begin position="27"/>
        <end position="66"/>
    </location>
</feature>
<name>A0AAN9B828_9CAEN</name>
<proteinExistence type="predicted"/>
<accession>A0AAN9B828</accession>
<keyword evidence="1" id="KW-0175">Coiled coil</keyword>
<feature type="compositionally biased region" description="Basic and acidic residues" evidence="2">
    <location>
        <begin position="56"/>
        <end position="65"/>
    </location>
</feature>
<gene>
    <name evidence="4" type="ORF">V1264_023431</name>
</gene>
<dbReference type="PANTHER" id="PTHR15717:SF2">
    <property type="entry name" value="EF-HAND CALCIUM-BINDING DOMAIN-CONTAINING PROTEIN 14"/>
    <property type="match status" value="1"/>
</dbReference>
<organism evidence="4 5">
    <name type="scientific">Littorina saxatilis</name>
    <dbReference type="NCBI Taxonomy" id="31220"/>
    <lineage>
        <taxon>Eukaryota</taxon>
        <taxon>Metazoa</taxon>
        <taxon>Spiralia</taxon>
        <taxon>Lophotrochozoa</taxon>
        <taxon>Mollusca</taxon>
        <taxon>Gastropoda</taxon>
        <taxon>Caenogastropoda</taxon>
        <taxon>Littorinimorpha</taxon>
        <taxon>Littorinoidea</taxon>
        <taxon>Littorinidae</taxon>
        <taxon>Littorina</taxon>
    </lineage>
</organism>
<dbReference type="AlphaFoldDB" id="A0AAN9B828"/>
<keyword evidence="3" id="KW-1133">Transmembrane helix</keyword>
<keyword evidence="3" id="KW-0812">Transmembrane</keyword>
<reference evidence="4 5" key="1">
    <citation type="submission" date="2024-02" db="EMBL/GenBank/DDBJ databases">
        <title>Chromosome-scale genome assembly of the rough periwinkle Littorina saxatilis.</title>
        <authorList>
            <person name="De Jode A."/>
            <person name="Faria R."/>
            <person name="Formenti G."/>
            <person name="Sims Y."/>
            <person name="Smith T.P."/>
            <person name="Tracey A."/>
            <person name="Wood J.M.D."/>
            <person name="Zagrodzka Z.B."/>
            <person name="Johannesson K."/>
            <person name="Butlin R.K."/>
            <person name="Leder E.H."/>
        </authorList>
    </citation>
    <scope>NUCLEOTIDE SEQUENCE [LARGE SCALE GENOMIC DNA]</scope>
    <source>
        <strain evidence="4">Snail1</strain>
        <tissue evidence="4">Muscle</tissue>
    </source>
</reference>
<feature type="transmembrane region" description="Helical" evidence="3">
    <location>
        <begin position="96"/>
        <end position="119"/>
    </location>
</feature>
<keyword evidence="5" id="KW-1185">Reference proteome</keyword>
<evidence type="ECO:0000256" key="3">
    <source>
        <dbReference type="SAM" id="Phobius"/>
    </source>
</evidence>
<feature type="compositionally biased region" description="Low complexity" evidence="2">
    <location>
        <begin position="476"/>
        <end position="486"/>
    </location>
</feature>
<dbReference type="EMBL" id="JBAMIC010000011">
    <property type="protein sequence ID" value="KAK7100483.1"/>
    <property type="molecule type" value="Genomic_DNA"/>
</dbReference>
<feature type="coiled-coil region" evidence="1">
    <location>
        <begin position="357"/>
        <end position="384"/>
    </location>
</feature>
<comment type="caution">
    <text evidence="4">The sequence shown here is derived from an EMBL/GenBank/DDBJ whole genome shotgun (WGS) entry which is preliminary data.</text>
</comment>
<keyword evidence="3" id="KW-0472">Membrane</keyword>
<dbReference type="Gene3D" id="1.10.287.1490">
    <property type="match status" value="1"/>
</dbReference>